<gene>
    <name evidence="3" type="ORF">UFOVP71_325</name>
</gene>
<feature type="domain" description="Peptidase C1A papain C-terminal" evidence="2">
    <location>
        <begin position="27"/>
        <end position="236"/>
    </location>
</feature>
<protein>
    <submittedName>
        <fullName evidence="3">Peptidase_C1 domain containing protein</fullName>
    </submittedName>
</protein>
<accession>A0A6J5TCZ4</accession>
<dbReference type="PANTHER" id="PTHR12411">
    <property type="entry name" value="CYSTEINE PROTEASE FAMILY C1-RELATED"/>
    <property type="match status" value="1"/>
</dbReference>
<evidence type="ECO:0000313" key="3">
    <source>
        <dbReference type="EMBL" id="CAB4241787.1"/>
    </source>
</evidence>
<dbReference type="SUPFAM" id="SSF54001">
    <property type="entry name" value="Cysteine proteinases"/>
    <property type="match status" value="1"/>
</dbReference>
<sequence length="250" mass="28475">MEPRKYKLSADHVDWRDRFYNFARSTLKESVDMRPMASNVEEQSALGSCTAQAIVGAYELLLKRDYPEQFVELSRLFVYYNGRVVEGSPEDEDQGIYIRDGIKSVDQFGICQEHLWPYQVDMFSTKPSVESYNDAATRKIKRYYRIAGLADVLDALSNHHPVVAGITVYAGFDHITNSNPVLAMPADNEVELGGHAVVFVGYDLAKKLILVRNSFGSHWGEHGYFWIPFAYIEQDLTDAWIFDIKIAEKG</sequence>
<dbReference type="SMART" id="SM00645">
    <property type="entry name" value="Pept_C1"/>
    <property type="match status" value="1"/>
</dbReference>
<dbReference type="InterPro" id="IPR013128">
    <property type="entry name" value="Peptidase_C1A"/>
</dbReference>
<dbReference type="InterPro" id="IPR038765">
    <property type="entry name" value="Papain-like_cys_pep_sf"/>
</dbReference>
<comment type="similarity">
    <text evidence="1">Belongs to the peptidase C1 family.</text>
</comment>
<dbReference type="GO" id="GO:0008234">
    <property type="term" value="F:cysteine-type peptidase activity"/>
    <property type="evidence" value="ECO:0007669"/>
    <property type="project" value="InterPro"/>
</dbReference>
<dbReference type="GO" id="GO:0006508">
    <property type="term" value="P:proteolysis"/>
    <property type="evidence" value="ECO:0007669"/>
    <property type="project" value="InterPro"/>
</dbReference>
<dbReference type="GO" id="GO:0001897">
    <property type="term" value="P:symbiont-mediated cytolysis of host cell"/>
    <property type="evidence" value="ECO:0007669"/>
    <property type="project" value="UniProtKB-ARBA"/>
</dbReference>
<evidence type="ECO:0000256" key="1">
    <source>
        <dbReference type="ARBA" id="ARBA00008455"/>
    </source>
</evidence>
<evidence type="ECO:0000259" key="2">
    <source>
        <dbReference type="SMART" id="SM00645"/>
    </source>
</evidence>
<dbReference type="EMBL" id="LR797824">
    <property type="protein sequence ID" value="CAB4241787.1"/>
    <property type="molecule type" value="Genomic_DNA"/>
</dbReference>
<dbReference type="Gene3D" id="3.90.70.10">
    <property type="entry name" value="Cysteine proteinases"/>
    <property type="match status" value="1"/>
</dbReference>
<dbReference type="Pfam" id="PF00112">
    <property type="entry name" value="Peptidase_C1"/>
    <property type="match status" value="1"/>
</dbReference>
<organism evidence="3">
    <name type="scientific">uncultured Caudovirales phage</name>
    <dbReference type="NCBI Taxonomy" id="2100421"/>
    <lineage>
        <taxon>Viruses</taxon>
        <taxon>Duplodnaviria</taxon>
        <taxon>Heunggongvirae</taxon>
        <taxon>Uroviricota</taxon>
        <taxon>Caudoviricetes</taxon>
        <taxon>Peduoviridae</taxon>
        <taxon>Maltschvirus</taxon>
        <taxon>Maltschvirus maltsch</taxon>
    </lineage>
</organism>
<name>A0A6J5TCZ4_9CAUD</name>
<dbReference type="CDD" id="cd02619">
    <property type="entry name" value="Peptidase_C1"/>
    <property type="match status" value="1"/>
</dbReference>
<reference evidence="3" key="1">
    <citation type="submission" date="2020-05" db="EMBL/GenBank/DDBJ databases">
        <authorList>
            <person name="Chiriac C."/>
            <person name="Salcher M."/>
            <person name="Ghai R."/>
            <person name="Kavagutti S V."/>
        </authorList>
    </citation>
    <scope>NUCLEOTIDE SEQUENCE</scope>
</reference>
<proteinExistence type="inferred from homology"/>
<dbReference type="InterPro" id="IPR000668">
    <property type="entry name" value="Peptidase_C1A_C"/>
</dbReference>